<evidence type="ECO:0000313" key="1">
    <source>
        <dbReference type="EMBL" id="MFC0563213.1"/>
    </source>
</evidence>
<proteinExistence type="predicted"/>
<name>A0ABV6NSX4_9ACTN</name>
<evidence type="ECO:0008006" key="3">
    <source>
        <dbReference type="Google" id="ProtNLM"/>
    </source>
</evidence>
<sequence length="127" mass="14057">MAETLDQAWEWLLDCARGHDASCADRSKTWPAPIMTPLALAAATTRLRRFYPFIGHELLCFATSPVWYQGEGAVAPAFIGVAADPDRYIVWSGHPSCREPVAEILQTTDPLAAATELDRLLTDWRKG</sequence>
<dbReference type="RefSeq" id="WP_377335526.1">
    <property type="nucleotide sequence ID" value="NZ_JBHLUE010000002.1"/>
</dbReference>
<dbReference type="Proteomes" id="UP001589894">
    <property type="component" value="Unassembled WGS sequence"/>
</dbReference>
<organism evidence="1 2">
    <name type="scientific">Plantactinospora siamensis</name>
    <dbReference type="NCBI Taxonomy" id="555372"/>
    <lineage>
        <taxon>Bacteria</taxon>
        <taxon>Bacillati</taxon>
        <taxon>Actinomycetota</taxon>
        <taxon>Actinomycetes</taxon>
        <taxon>Micromonosporales</taxon>
        <taxon>Micromonosporaceae</taxon>
        <taxon>Plantactinospora</taxon>
    </lineage>
</organism>
<evidence type="ECO:0000313" key="2">
    <source>
        <dbReference type="Proteomes" id="UP001589894"/>
    </source>
</evidence>
<dbReference type="EMBL" id="JBHLUE010000002">
    <property type="protein sequence ID" value="MFC0563213.1"/>
    <property type="molecule type" value="Genomic_DNA"/>
</dbReference>
<accession>A0ABV6NSX4</accession>
<keyword evidence="2" id="KW-1185">Reference proteome</keyword>
<reference evidence="1 2" key="1">
    <citation type="submission" date="2024-09" db="EMBL/GenBank/DDBJ databases">
        <authorList>
            <person name="Sun Q."/>
            <person name="Mori K."/>
        </authorList>
    </citation>
    <scope>NUCLEOTIDE SEQUENCE [LARGE SCALE GENOMIC DNA]</scope>
    <source>
        <strain evidence="1 2">TBRC 2205</strain>
    </source>
</reference>
<protein>
    <recommendedName>
        <fullName evidence="3">DUF5753 domain-containing protein</fullName>
    </recommendedName>
</protein>
<comment type="caution">
    <text evidence="1">The sequence shown here is derived from an EMBL/GenBank/DDBJ whole genome shotgun (WGS) entry which is preliminary data.</text>
</comment>
<gene>
    <name evidence="1" type="ORF">ACFFHU_03395</name>
</gene>